<gene>
    <name evidence="1" type="ORF">SAMN05444159_2330</name>
</gene>
<sequence>MLIALQRAGHITRDRLVHLQARYLREAAGYAS</sequence>
<dbReference type="Proteomes" id="UP000189935">
    <property type="component" value="Chromosome I"/>
</dbReference>
<dbReference type="AlphaFoldDB" id="A0A1M6PFR6"/>
<reference evidence="1 2" key="1">
    <citation type="submission" date="2016-11" db="EMBL/GenBank/DDBJ databases">
        <authorList>
            <person name="Jaros S."/>
            <person name="Januszkiewicz K."/>
            <person name="Wedrychowicz H."/>
        </authorList>
    </citation>
    <scope>NUCLEOTIDE SEQUENCE [LARGE SCALE GENOMIC DNA]</scope>
    <source>
        <strain evidence="1 2">GAS499</strain>
    </source>
</reference>
<evidence type="ECO:0000313" key="1">
    <source>
        <dbReference type="EMBL" id="SHK06761.1"/>
    </source>
</evidence>
<name>A0A1M6PFR6_9BRAD</name>
<protein>
    <submittedName>
        <fullName evidence="1">Uncharacterized protein</fullName>
    </submittedName>
</protein>
<dbReference type="EMBL" id="LT670844">
    <property type="protein sequence ID" value="SHK06761.1"/>
    <property type="molecule type" value="Genomic_DNA"/>
</dbReference>
<evidence type="ECO:0000313" key="2">
    <source>
        <dbReference type="Proteomes" id="UP000189935"/>
    </source>
</evidence>
<proteinExistence type="predicted"/>
<accession>A0A1M6PFR6</accession>
<organism evidence="1 2">
    <name type="scientific">Bradyrhizobium lablabi</name>
    <dbReference type="NCBI Taxonomy" id="722472"/>
    <lineage>
        <taxon>Bacteria</taxon>
        <taxon>Pseudomonadati</taxon>
        <taxon>Pseudomonadota</taxon>
        <taxon>Alphaproteobacteria</taxon>
        <taxon>Hyphomicrobiales</taxon>
        <taxon>Nitrobacteraceae</taxon>
        <taxon>Bradyrhizobium</taxon>
    </lineage>
</organism>